<dbReference type="InterPro" id="IPR002549">
    <property type="entry name" value="AI-2E-like"/>
</dbReference>
<feature type="transmembrane region" description="Helical" evidence="6">
    <location>
        <begin position="50"/>
        <end position="74"/>
    </location>
</feature>
<keyword evidence="4 6" id="KW-1133">Transmembrane helix</keyword>
<evidence type="ECO:0000256" key="2">
    <source>
        <dbReference type="ARBA" id="ARBA00009773"/>
    </source>
</evidence>
<evidence type="ECO:0008006" key="9">
    <source>
        <dbReference type="Google" id="ProtNLM"/>
    </source>
</evidence>
<evidence type="ECO:0000313" key="7">
    <source>
        <dbReference type="EMBL" id="BDZ54963.1"/>
    </source>
</evidence>
<accession>A0ABN6YGA8</accession>
<dbReference type="Proteomes" id="UP001321477">
    <property type="component" value="Chromosome"/>
</dbReference>
<dbReference type="EMBL" id="AP027734">
    <property type="protein sequence ID" value="BDZ54963.1"/>
    <property type="molecule type" value="Genomic_DNA"/>
</dbReference>
<evidence type="ECO:0000256" key="1">
    <source>
        <dbReference type="ARBA" id="ARBA00004141"/>
    </source>
</evidence>
<dbReference type="RefSeq" id="WP_286328949.1">
    <property type="nucleotide sequence ID" value="NZ_AP027734.1"/>
</dbReference>
<evidence type="ECO:0000256" key="6">
    <source>
        <dbReference type="SAM" id="Phobius"/>
    </source>
</evidence>
<evidence type="ECO:0000256" key="4">
    <source>
        <dbReference type="ARBA" id="ARBA00022989"/>
    </source>
</evidence>
<name>A0ABN6YGA8_9MICO</name>
<keyword evidence="8" id="KW-1185">Reference proteome</keyword>
<comment type="similarity">
    <text evidence="2">Belongs to the autoinducer-2 exporter (AI-2E) (TC 2.A.86) family.</text>
</comment>
<gene>
    <name evidence="7" type="ORF">GCM10025870_20360</name>
</gene>
<keyword evidence="3 6" id="KW-0812">Transmembrane</keyword>
<dbReference type="Pfam" id="PF01594">
    <property type="entry name" value="AI-2E_transport"/>
    <property type="match status" value="1"/>
</dbReference>
<evidence type="ECO:0000256" key="5">
    <source>
        <dbReference type="ARBA" id="ARBA00023136"/>
    </source>
</evidence>
<proteinExistence type="inferred from homology"/>
<evidence type="ECO:0000313" key="8">
    <source>
        <dbReference type="Proteomes" id="UP001321477"/>
    </source>
</evidence>
<comment type="subcellular location">
    <subcellularLocation>
        <location evidence="1">Membrane</location>
        <topology evidence="1">Multi-pass membrane protein</topology>
    </subcellularLocation>
</comment>
<keyword evidence="5 6" id="KW-0472">Membrane</keyword>
<sequence>MVTIAVLLVLAALWFARDLVAPLALALVLVVIVHPMRHPLERRGWPRWAATTAVVAVVYLILAVLAGLLVFAGVEFAELVVEVFPDLRVAVASVADWLVAIGLGDRVAEATASALDPAVLLGVAQGLGGGCSRS</sequence>
<reference evidence="8" key="1">
    <citation type="journal article" date="2019" name="Int. J. Syst. Evol. Microbiol.">
        <title>The Global Catalogue of Microorganisms (GCM) 10K type strain sequencing project: providing services to taxonomists for standard genome sequencing and annotation.</title>
        <authorList>
            <consortium name="The Broad Institute Genomics Platform"/>
            <consortium name="The Broad Institute Genome Sequencing Center for Infectious Disease"/>
            <person name="Wu L."/>
            <person name="Ma J."/>
        </authorList>
    </citation>
    <scope>NUCLEOTIDE SEQUENCE [LARGE SCALE GENOMIC DNA]</scope>
    <source>
        <strain evidence="8">NBRC 109019</strain>
    </source>
</reference>
<organism evidence="7 8">
    <name type="scientific">Agromyces marinus</name>
    <dbReference type="NCBI Taxonomy" id="1389020"/>
    <lineage>
        <taxon>Bacteria</taxon>
        <taxon>Bacillati</taxon>
        <taxon>Actinomycetota</taxon>
        <taxon>Actinomycetes</taxon>
        <taxon>Micrococcales</taxon>
        <taxon>Microbacteriaceae</taxon>
        <taxon>Agromyces</taxon>
    </lineage>
</organism>
<protein>
    <recommendedName>
        <fullName evidence="9">AI-2E family transporter</fullName>
    </recommendedName>
</protein>
<evidence type="ECO:0000256" key="3">
    <source>
        <dbReference type="ARBA" id="ARBA00022692"/>
    </source>
</evidence>